<dbReference type="GO" id="GO:0005524">
    <property type="term" value="F:ATP binding"/>
    <property type="evidence" value="ECO:0007669"/>
    <property type="project" value="UniProtKB-KW"/>
</dbReference>
<evidence type="ECO:0000256" key="6">
    <source>
        <dbReference type="RuleBase" id="RU004432"/>
    </source>
</evidence>
<dbReference type="InterPro" id="IPR041546">
    <property type="entry name" value="ClpA/ClpB_AAA_lid"/>
</dbReference>
<evidence type="ECO:0000313" key="9">
    <source>
        <dbReference type="EMBL" id="KAK9926487.1"/>
    </source>
</evidence>
<dbReference type="InterPro" id="IPR028299">
    <property type="entry name" value="ClpA/B_CS2"/>
</dbReference>
<feature type="region of interest" description="Disordered" evidence="7">
    <location>
        <begin position="179"/>
        <end position="204"/>
    </location>
</feature>
<dbReference type="SMART" id="SM00382">
    <property type="entry name" value="AAA"/>
    <property type="match status" value="2"/>
</dbReference>
<dbReference type="InterPro" id="IPR019489">
    <property type="entry name" value="Clp_ATPase_C"/>
</dbReference>
<feature type="domain" description="Clp R" evidence="8">
    <location>
        <begin position="105"/>
        <end position="272"/>
    </location>
</feature>
<dbReference type="PANTHER" id="PTHR11638">
    <property type="entry name" value="ATP-DEPENDENT CLP PROTEASE"/>
    <property type="match status" value="1"/>
</dbReference>
<protein>
    <recommendedName>
        <fullName evidence="8">Clp R domain-containing protein</fullName>
    </recommendedName>
</protein>
<proteinExistence type="inferred from homology"/>
<dbReference type="InterPro" id="IPR003593">
    <property type="entry name" value="AAA+_ATPase"/>
</dbReference>
<comment type="similarity">
    <text evidence="6">Belongs to the ClpA/ClpB family.</text>
</comment>
<dbReference type="InterPro" id="IPR004176">
    <property type="entry name" value="Clp_R_N"/>
</dbReference>
<dbReference type="PROSITE" id="PS00871">
    <property type="entry name" value="CLPAB_2"/>
    <property type="match status" value="1"/>
</dbReference>
<dbReference type="SUPFAM" id="SSF81923">
    <property type="entry name" value="Double Clp-N motif"/>
    <property type="match status" value="1"/>
</dbReference>
<dbReference type="Pfam" id="PF10431">
    <property type="entry name" value="ClpB_D2-small"/>
    <property type="match status" value="1"/>
</dbReference>
<dbReference type="Gene3D" id="1.10.1780.10">
    <property type="entry name" value="Clp, N-terminal domain"/>
    <property type="match status" value="1"/>
</dbReference>
<dbReference type="InterPro" id="IPR027417">
    <property type="entry name" value="P-loop_NTPase"/>
</dbReference>
<feature type="compositionally biased region" description="Polar residues" evidence="7">
    <location>
        <begin position="179"/>
        <end position="190"/>
    </location>
</feature>
<keyword evidence="3 6" id="KW-0067">ATP-binding</keyword>
<dbReference type="PANTHER" id="PTHR11638:SF185">
    <property type="entry name" value="ATP-DEPENDENT CLP PROTEASE ATP-BINDING SUBUNIT"/>
    <property type="match status" value="1"/>
</dbReference>
<evidence type="ECO:0000259" key="8">
    <source>
        <dbReference type="PROSITE" id="PS51903"/>
    </source>
</evidence>
<evidence type="ECO:0000313" key="10">
    <source>
        <dbReference type="Proteomes" id="UP001457282"/>
    </source>
</evidence>
<evidence type="ECO:0000256" key="3">
    <source>
        <dbReference type="ARBA" id="ARBA00022840"/>
    </source>
</evidence>
<dbReference type="Pfam" id="PF00004">
    <property type="entry name" value="AAA"/>
    <property type="match status" value="1"/>
</dbReference>
<dbReference type="EMBL" id="JBEDUW010000005">
    <property type="protein sequence ID" value="KAK9926487.1"/>
    <property type="molecule type" value="Genomic_DNA"/>
</dbReference>
<evidence type="ECO:0000256" key="7">
    <source>
        <dbReference type="SAM" id="MobiDB-lite"/>
    </source>
</evidence>
<evidence type="ECO:0000256" key="4">
    <source>
        <dbReference type="ARBA" id="ARBA00023186"/>
    </source>
</evidence>
<dbReference type="GO" id="GO:0016887">
    <property type="term" value="F:ATP hydrolysis activity"/>
    <property type="evidence" value="ECO:0007669"/>
    <property type="project" value="InterPro"/>
</dbReference>
<keyword evidence="2 6" id="KW-0547">Nucleotide-binding</keyword>
<accession>A0AAW1WQC8</accession>
<gene>
    <name evidence="9" type="ORF">M0R45_023715</name>
</gene>
<dbReference type="Gene3D" id="1.10.8.60">
    <property type="match status" value="2"/>
</dbReference>
<dbReference type="FunFam" id="3.40.50.300:FF:000025">
    <property type="entry name" value="ATP-dependent Clp protease subunit"/>
    <property type="match status" value="1"/>
</dbReference>
<dbReference type="SMART" id="SM01086">
    <property type="entry name" value="ClpB_D2-small"/>
    <property type="match status" value="1"/>
</dbReference>
<dbReference type="Gene3D" id="3.40.50.300">
    <property type="entry name" value="P-loop containing nucleotide triphosphate hydrolases"/>
    <property type="match status" value="2"/>
</dbReference>
<sequence length="982" mass="107391">MHVSSSSSVLISSSLQWRTPSQHLSFTHFPVQFACASTSTSYARDRSKNEVVSLHPICLSHNLSLPAPFSSSSFLLQTKAARPFLNGHGSRRRNNSKLRIVSAVFERFTERAIKAVIFSQREAKALGRDMVFTQHLLLGLIAEEEQHRHLHPNSHGFLGSGITMDQARRAVRSIWRLNSHGQSQSQTPSESDPRAASGSGSASDLSFSISTKRVLEAALEYSRSRAHNFIAPEHIVIGLLTADDGSAGQVLKRLGVNVNQLLAEAASRLQIELAKDGREPSGGSQKTFSKKSNASSEKNKEKSALERFCVDLTARASEGLIDPVIGRDFEVQRIIQILCRRTKNNPILLGESGVGKTAIVEGLATSIAQADVPVFLLTKHVMSLDVALLMAGAKERGELEARVTTLISDVQKSGNVILFIDEVHTLIETGTVGRGNKGSGLDIANIMKPALGRGKLQCIASTTTDEYRMHLEKDKAFGRRFQPVWINEPSQDDAVKILLGLREKYEAHHNCIYAPEAISAAVYLSARYIPDRYLPDKAIDLIDEAGSRARMEAFKRKREEKVGILSKSPDDYWQEIRTVQAMHEVVQASELQNGAAAATVDDTREPVLDSISSSTVDDEPTVVGPNDIAAVASLWSGVPLQQLTADDRMLLVGLDEKLRRRVVGQEEAVAAISRAVRRSRVGLKDPSRPMASMLFCGPTGVGKTELTKALAASYFGSEEAMVRLDMSEYMERHSVSKLIGSPPGYVGYGEGGTLTEAIRRRPFTVVVLDEIEKAHPDIFNILLQIFEDGQLTDSQGRRVSFKNALVVMTSNVGSTIIAKGRKSSIGFLLTDNESSSYAGIKATVMEELKAYFRPELLNRIDEVVVFHPLEKAQMLEIVNIMLQEVKQRLISLGIGLEVSESVKDLICHQGYDRIYGARPLRRAITLIIEDPLSESLLAGVYQPGDTAVVDLDASGNPCVRNGSGQSASMPLSNTGIQHPSCN</sequence>
<feature type="compositionally biased region" description="Low complexity" evidence="7">
    <location>
        <begin position="194"/>
        <end position="204"/>
    </location>
</feature>
<dbReference type="InterPro" id="IPR018368">
    <property type="entry name" value="ClpA/B_CS1"/>
</dbReference>
<feature type="region of interest" description="Disordered" evidence="7">
    <location>
        <begin position="962"/>
        <end position="982"/>
    </location>
</feature>
<name>A0AAW1WQC8_RUBAR</name>
<dbReference type="InterPro" id="IPR003959">
    <property type="entry name" value="ATPase_AAA_core"/>
</dbReference>
<evidence type="ECO:0000256" key="2">
    <source>
        <dbReference type="ARBA" id="ARBA00022741"/>
    </source>
</evidence>
<comment type="caution">
    <text evidence="9">The sequence shown here is derived from an EMBL/GenBank/DDBJ whole genome shotgun (WGS) entry which is preliminary data.</text>
</comment>
<evidence type="ECO:0000256" key="5">
    <source>
        <dbReference type="PROSITE-ProRule" id="PRU01251"/>
    </source>
</evidence>
<dbReference type="SUPFAM" id="SSF52540">
    <property type="entry name" value="P-loop containing nucleoside triphosphate hydrolases"/>
    <property type="match status" value="2"/>
</dbReference>
<evidence type="ECO:0000256" key="1">
    <source>
        <dbReference type="ARBA" id="ARBA00022737"/>
    </source>
</evidence>
<dbReference type="Proteomes" id="UP001457282">
    <property type="component" value="Unassembled WGS sequence"/>
</dbReference>
<keyword evidence="10" id="KW-1185">Reference proteome</keyword>
<dbReference type="Gene3D" id="4.10.860.10">
    <property type="entry name" value="UVR domain"/>
    <property type="match status" value="1"/>
</dbReference>
<dbReference type="Pfam" id="PF07724">
    <property type="entry name" value="AAA_2"/>
    <property type="match status" value="1"/>
</dbReference>
<dbReference type="GO" id="GO:0005737">
    <property type="term" value="C:cytoplasm"/>
    <property type="evidence" value="ECO:0007669"/>
    <property type="project" value="TreeGrafter"/>
</dbReference>
<dbReference type="CDD" id="cd00009">
    <property type="entry name" value="AAA"/>
    <property type="match status" value="1"/>
</dbReference>
<dbReference type="GO" id="GO:0034605">
    <property type="term" value="P:cellular response to heat"/>
    <property type="evidence" value="ECO:0007669"/>
    <property type="project" value="TreeGrafter"/>
</dbReference>
<dbReference type="PROSITE" id="PS51903">
    <property type="entry name" value="CLP_R"/>
    <property type="match status" value="1"/>
</dbReference>
<dbReference type="InterPro" id="IPR036628">
    <property type="entry name" value="Clp_N_dom_sf"/>
</dbReference>
<dbReference type="AlphaFoldDB" id="A0AAW1WQC8"/>
<reference evidence="9 10" key="1">
    <citation type="journal article" date="2023" name="G3 (Bethesda)">
        <title>A chromosome-length genome assembly and annotation of blackberry (Rubus argutus, cv. 'Hillquist').</title>
        <authorList>
            <person name="Bruna T."/>
            <person name="Aryal R."/>
            <person name="Dudchenko O."/>
            <person name="Sargent D.J."/>
            <person name="Mead D."/>
            <person name="Buti M."/>
            <person name="Cavallini A."/>
            <person name="Hytonen T."/>
            <person name="Andres J."/>
            <person name="Pham M."/>
            <person name="Weisz D."/>
            <person name="Mascagni F."/>
            <person name="Usai G."/>
            <person name="Natali L."/>
            <person name="Bassil N."/>
            <person name="Fernandez G.E."/>
            <person name="Lomsadze A."/>
            <person name="Armour M."/>
            <person name="Olukolu B."/>
            <person name="Poorten T."/>
            <person name="Britton C."/>
            <person name="Davik J."/>
            <person name="Ashrafi H."/>
            <person name="Aiden E.L."/>
            <person name="Borodovsky M."/>
            <person name="Worthington M."/>
        </authorList>
    </citation>
    <scope>NUCLEOTIDE SEQUENCE [LARGE SCALE GENOMIC DNA]</scope>
    <source>
        <strain evidence="9">PI 553951</strain>
    </source>
</reference>
<dbReference type="Pfam" id="PF02861">
    <property type="entry name" value="Clp_N"/>
    <property type="match status" value="1"/>
</dbReference>
<keyword evidence="4 6" id="KW-0143">Chaperone</keyword>
<dbReference type="InterPro" id="IPR050130">
    <property type="entry name" value="ClpA_ClpB"/>
</dbReference>
<dbReference type="CDD" id="cd19499">
    <property type="entry name" value="RecA-like_ClpB_Hsp104-like"/>
    <property type="match status" value="1"/>
</dbReference>
<dbReference type="PRINTS" id="PR00300">
    <property type="entry name" value="CLPPROTEASEA"/>
</dbReference>
<dbReference type="InterPro" id="IPR001270">
    <property type="entry name" value="ClpA/B"/>
</dbReference>
<keyword evidence="1 5" id="KW-0677">Repeat</keyword>
<dbReference type="Pfam" id="PF17871">
    <property type="entry name" value="AAA_lid_9"/>
    <property type="match status" value="1"/>
</dbReference>
<feature type="region of interest" description="Disordered" evidence="7">
    <location>
        <begin position="274"/>
        <end position="299"/>
    </location>
</feature>
<organism evidence="9 10">
    <name type="scientific">Rubus argutus</name>
    <name type="common">Southern blackberry</name>
    <dbReference type="NCBI Taxonomy" id="59490"/>
    <lineage>
        <taxon>Eukaryota</taxon>
        <taxon>Viridiplantae</taxon>
        <taxon>Streptophyta</taxon>
        <taxon>Embryophyta</taxon>
        <taxon>Tracheophyta</taxon>
        <taxon>Spermatophyta</taxon>
        <taxon>Magnoliopsida</taxon>
        <taxon>eudicotyledons</taxon>
        <taxon>Gunneridae</taxon>
        <taxon>Pentapetalae</taxon>
        <taxon>rosids</taxon>
        <taxon>fabids</taxon>
        <taxon>Rosales</taxon>
        <taxon>Rosaceae</taxon>
        <taxon>Rosoideae</taxon>
        <taxon>Rosoideae incertae sedis</taxon>
        <taxon>Rubus</taxon>
    </lineage>
</organism>
<dbReference type="PROSITE" id="PS00870">
    <property type="entry name" value="CLPAB_1"/>
    <property type="match status" value="1"/>
</dbReference>